<proteinExistence type="predicted"/>
<dbReference type="AlphaFoldDB" id="A0A8J2PKH6"/>
<evidence type="ECO:0000256" key="1">
    <source>
        <dbReference type="SAM" id="MobiDB-lite"/>
    </source>
</evidence>
<comment type="caution">
    <text evidence="2">The sequence shown here is derived from an EMBL/GenBank/DDBJ whole genome shotgun (WGS) entry which is preliminary data.</text>
</comment>
<keyword evidence="3" id="KW-1185">Reference proteome</keyword>
<name>A0A8J2PKH6_9HEXA</name>
<organism evidence="2 3">
    <name type="scientific">Allacma fusca</name>
    <dbReference type="NCBI Taxonomy" id="39272"/>
    <lineage>
        <taxon>Eukaryota</taxon>
        <taxon>Metazoa</taxon>
        <taxon>Ecdysozoa</taxon>
        <taxon>Arthropoda</taxon>
        <taxon>Hexapoda</taxon>
        <taxon>Collembola</taxon>
        <taxon>Symphypleona</taxon>
        <taxon>Sminthuridae</taxon>
        <taxon>Allacma</taxon>
    </lineage>
</organism>
<dbReference type="EMBL" id="CAJVCH010532978">
    <property type="protein sequence ID" value="CAG7824473.1"/>
    <property type="molecule type" value="Genomic_DNA"/>
</dbReference>
<evidence type="ECO:0000313" key="2">
    <source>
        <dbReference type="EMBL" id="CAG7824473.1"/>
    </source>
</evidence>
<protein>
    <submittedName>
        <fullName evidence="2">Uncharacterized protein</fullName>
    </submittedName>
</protein>
<feature type="region of interest" description="Disordered" evidence="1">
    <location>
        <begin position="1"/>
        <end position="23"/>
    </location>
</feature>
<gene>
    <name evidence="2" type="ORF">AFUS01_LOCUS34626</name>
</gene>
<accession>A0A8J2PKH6</accession>
<feature type="non-terminal residue" evidence="2">
    <location>
        <position position="1"/>
    </location>
</feature>
<evidence type="ECO:0000313" key="3">
    <source>
        <dbReference type="Proteomes" id="UP000708208"/>
    </source>
</evidence>
<dbReference type="Proteomes" id="UP000708208">
    <property type="component" value="Unassembled WGS sequence"/>
</dbReference>
<reference evidence="2" key="1">
    <citation type="submission" date="2021-06" db="EMBL/GenBank/DDBJ databases">
        <authorList>
            <person name="Hodson N. C."/>
            <person name="Mongue J. A."/>
            <person name="Jaron S. K."/>
        </authorList>
    </citation>
    <scope>NUCLEOTIDE SEQUENCE</scope>
</reference>
<sequence length="50" mass="5847">DFDRRSKGIKRSSDQLYISGKEQVQDASLPRNLENHCVKTLHDFPTMWTP</sequence>
<feature type="non-terminal residue" evidence="2">
    <location>
        <position position="50"/>
    </location>
</feature>